<dbReference type="STRING" id="1195236.CTER_4078"/>
<dbReference type="SUPFAM" id="SSF52540">
    <property type="entry name" value="P-loop containing nucleoside triphosphate hydrolases"/>
    <property type="match status" value="1"/>
</dbReference>
<comment type="subcellular location">
    <subcellularLocation>
        <location evidence="1">Cell membrane</location>
        <topology evidence="1">Multi-pass membrane protein</topology>
    </subcellularLocation>
</comment>
<dbReference type="InterPro" id="IPR003593">
    <property type="entry name" value="AAA+_ATPase"/>
</dbReference>
<dbReference type="CDD" id="cd03228">
    <property type="entry name" value="ABCC_MRP_Like"/>
    <property type="match status" value="1"/>
</dbReference>
<feature type="transmembrane region" description="Helical" evidence="7">
    <location>
        <begin position="21"/>
        <end position="45"/>
    </location>
</feature>
<dbReference type="PROSITE" id="PS50893">
    <property type="entry name" value="ABC_TRANSPORTER_2"/>
    <property type="match status" value="1"/>
</dbReference>
<dbReference type="InterPro" id="IPR036640">
    <property type="entry name" value="ABC1_TM_sf"/>
</dbReference>
<dbReference type="Pfam" id="PF00005">
    <property type="entry name" value="ABC_tran"/>
    <property type="match status" value="1"/>
</dbReference>
<evidence type="ECO:0000259" key="8">
    <source>
        <dbReference type="PROSITE" id="PS50893"/>
    </source>
</evidence>
<dbReference type="GO" id="GO:0140359">
    <property type="term" value="F:ABC-type transporter activity"/>
    <property type="evidence" value="ECO:0007669"/>
    <property type="project" value="InterPro"/>
</dbReference>
<evidence type="ECO:0000313" key="11">
    <source>
        <dbReference type="Proteomes" id="UP000014155"/>
    </source>
</evidence>
<dbReference type="GO" id="GO:0005886">
    <property type="term" value="C:plasma membrane"/>
    <property type="evidence" value="ECO:0007669"/>
    <property type="project" value="UniProtKB-SubCell"/>
</dbReference>
<evidence type="ECO:0000256" key="5">
    <source>
        <dbReference type="ARBA" id="ARBA00022989"/>
    </source>
</evidence>
<keyword evidence="3" id="KW-0547">Nucleotide-binding</keyword>
<evidence type="ECO:0000256" key="3">
    <source>
        <dbReference type="ARBA" id="ARBA00022741"/>
    </source>
</evidence>
<feature type="domain" description="ABC transmembrane type-1" evidence="9">
    <location>
        <begin position="26"/>
        <end position="312"/>
    </location>
</feature>
<evidence type="ECO:0000256" key="2">
    <source>
        <dbReference type="ARBA" id="ARBA00022692"/>
    </source>
</evidence>
<evidence type="ECO:0000259" key="9">
    <source>
        <dbReference type="PROSITE" id="PS50929"/>
    </source>
</evidence>
<dbReference type="Proteomes" id="UP000014155">
    <property type="component" value="Unassembled WGS sequence"/>
</dbReference>
<dbReference type="Gene3D" id="1.20.1560.10">
    <property type="entry name" value="ABC transporter type 1, transmembrane domain"/>
    <property type="match status" value="1"/>
</dbReference>
<dbReference type="InterPro" id="IPR011527">
    <property type="entry name" value="ABC1_TM_dom"/>
</dbReference>
<dbReference type="PATRIC" id="fig|1195236.3.peg.4294"/>
<keyword evidence="5 7" id="KW-1133">Transmembrane helix</keyword>
<dbReference type="PROSITE" id="PS00211">
    <property type="entry name" value="ABC_TRANSPORTER_1"/>
    <property type="match status" value="1"/>
</dbReference>
<dbReference type="InterPro" id="IPR017871">
    <property type="entry name" value="ABC_transporter-like_CS"/>
</dbReference>
<dbReference type="EMBL" id="AORV01000058">
    <property type="protein sequence ID" value="EMS70253.1"/>
    <property type="molecule type" value="Genomic_DNA"/>
</dbReference>
<dbReference type="PROSITE" id="PS50929">
    <property type="entry name" value="ABC_TM1F"/>
    <property type="match status" value="1"/>
</dbReference>
<evidence type="ECO:0000256" key="1">
    <source>
        <dbReference type="ARBA" id="ARBA00004651"/>
    </source>
</evidence>
<feature type="transmembrane region" description="Helical" evidence="7">
    <location>
        <begin position="65"/>
        <end position="86"/>
    </location>
</feature>
<proteinExistence type="predicted"/>
<organism evidence="10 11">
    <name type="scientific">Ruminiclostridium cellobioparum subsp. termitidis CT1112</name>
    <dbReference type="NCBI Taxonomy" id="1195236"/>
    <lineage>
        <taxon>Bacteria</taxon>
        <taxon>Bacillati</taxon>
        <taxon>Bacillota</taxon>
        <taxon>Clostridia</taxon>
        <taxon>Eubacteriales</taxon>
        <taxon>Oscillospiraceae</taxon>
        <taxon>Ruminiclostridium</taxon>
    </lineage>
</organism>
<evidence type="ECO:0000256" key="6">
    <source>
        <dbReference type="ARBA" id="ARBA00023136"/>
    </source>
</evidence>
<dbReference type="eggNOG" id="COG1132">
    <property type="taxonomic scope" value="Bacteria"/>
</dbReference>
<dbReference type="GO" id="GO:0034040">
    <property type="term" value="F:ATPase-coupled lipid transmembrane transporter activity"/>
    <property type="evidence" value="ECO:0007669"/>
    <property type="project" value="TreeGrafter"/>
</dbReference>
<reference evidence="10 11" key="1">
    <citation type="journal article" date="2013" name="Genome Announc.">
        <title>Draft Genome Sequence of the Cellulolytic, Mesophilic, Anaerobic Bacterium Clostridium termitidis Strain CT1112 (DSM 5398).</title>
        <authorList>
            <person name="Lal S."/>
            <person name="Ramachandran U."/>
            <person name="Zhang X."/>
            <person name="Munir R."/>
            <person name="Sparling R."/>
            <person name="Levin D.B."/>
        </authorList>
    </citation>
    <scope>NUCLEOTIDE SEQUENCE [LARGE SCALE GENOMIC DNA]</scope>
    <source>
        <strain evidence="10 11">CT1112</strain>
    </source>
</reference>
<feature type="transmembrane region" description="Helical" evidence="7">
    <location>
        <begin position="252"/>
        <end position="277"/>
    </location>
</feature>
<evidence type="ECO:0000256" key="7">
    <source>
        <dbReference type="SAM" id="Phobius"/>
    </source>
</evidence>
<evidence type="ECO:0000313" key="10">
    <source>
        <dbReference type="EMBL" id="EMS70253.1"/>
    </source>
</evidence>
<comment type="caution">
    <text evidence="10">The sequence shown here is derived from an EMBL/GenBank/DDBJ whole genome shotgun (WGS) entry which is preliminary data.</text>
</comment>
<keyword evidence="2 7" id="KW-0812">Transmembrane</keyword>
<protein>
    <submittedName>
        <fullName evidence="10">ABC transporter ATP-binding protein/permease</fullName>
    </submittedName>
</protein>
<keyword evidence="11" id="KW-1185">Reference proteome</keyword>
<keyword evidence="4 10" id="KW-0067">ATP-binding</keyword>
<feature type="domain" description="ABC transporter" evidence="8">
    <location>
        <begin position="344"/>
        <end position="579"/>
    </location>
</feature>
<dbReference type="GO" id="GO:0005524">
    <property type="term" value="F:ATP binding"/>
    <property type="evidence" value="ECO:0007669"/>
    <property type="project" value="UniProtKB-KW"/>
</dbReference>
<name>S0FP62_RUMCE</name>
<dbReference type="PANTHER" id="PTHR24221:SF654">
    <property type="entry name" value="ATP-BINDING CASSETTE SUB-FAMILY B MEMBER 6"/>
    <property type="match status" value="1"/>
</dbReference>
<gene>
    <name evidence="10" type="ORF">CTER_4078</name>
</gene>
<dbReference type="InterPro" id="IPR027417">
    <property type="entry name" value="P-loop_NTPase"/>
</dbReference>
<dbReference type="GO" id="GO:0016887">
    <property type="term" value="F:ATP hydrolysis activity"/>
    <property type="evidence" value="ECO:0007669"/>
    <property type="project" value="InterPro"/>
</dbReference>
<dbReference type="AlphaFoldDB" id="S0FP62"/>
<sequence>MRRKQLAGSILKTLIQCIGTMKIQFILFLLAIFLFVFVSPLQMYAQNSLFDQIPLIFSHGDYRNIYKYMAIFCLSQVLMFINEAAVNPIFEYTSKRFSFVLKQNITGKLDELPVEYFEDPAFYDNMQKAAQGAENATSVMMMSFGMFANTLILLSVIAYLSYLNPFLSLAVFISQIPQVIKMLFDTKVNQKLRDSTINLQRRCNYLEKTFTVKEYYKDTLLTGAGLYFFNSWKALFESFTGEKCRTEKKIRLYDLIVAGITFLCGLWAFLISVYLFINDRITVGGFSVAITSVALLQAQLGNIIGIINIAIKNSVLAADYYAFMEMKVQWAENPAEDMVSEQKIHLEDVSFKYPNSVHEAVRNINLTIAEKEKIAVVGANGAGKTTLSKIIMGLLMPTSGRMYHNNKNITTDNCRELYKSTSAVFQNFGRYCMSIYDNVVISDEMNSQDGERFKEAVAFSGFPAERYLRDALLGREFGGLELSGGEWQRLAIARAYFRKHDVIVFDEPTAAIDPVMEKEILDKFLLLAKDKTVVLITHRLGSARLADRILVMEEGRIIEEGSHEQLLATDGTYSAMFRDQAQWYQR</sequence>
<dbReference type="Gene3D" id="3.40.50.300">
    <property type="entry name" value="P-loop containing nucleotide triphosphate hydrolases"/>
    <property type="match status" value="1"/>
</dbReference>
<dbReference type="PANTHER" id="PTHR24221">
    <property type="entry name" value="ATP-BINDING CASSETTE SUB-FAMILY B"/>
    <property type="match status" value="1"/>
</dbReference>
<dbReference type="SUPFAM" id="SSF90123">
    <property type="entry name" value="ABC transporter transmembrane region"/>
    <property type="match status" value="1"/>
</dbReference>
<dbReference type="InterPro" id="IPR003439">
    <property type="entry name" value="ABC_transporter-like_ATP-bd"/>
</dbReference>
<dbReference type="InterPro" id="IPR039421">
    <property type="entry name" value="Type_1_exporter"/>
</dbReference>
<dbReference type="RefSeq" id="WP_004628854.1">
    <property type="nucleotide sequence ID" value="NZ_AORV01000058.1"/>
</dbReference>
<dbReference type="SMART" id="SM00382">
    <property type="entry name" value="AAA"/>
    <property type="match status" value="1"/>
</dbReference>
<evidence type="ECO:0000256" key="4">
    <source>
        <dbReference type="ARBA" id="ARBA00022840"/>
    </source>
</evidence>
<feature type="transmembrane region" description="Helical" evidence="7">
    <location>
        <begin position="283"/>
        <end position="311"/>
    </location>
</feature>
<accession>S0FP62</accession>
<keyword evidence="6 7" id="KW-0472">Membrane</keyword>